<dbReference type="InParanoid" id="A0A668ANR9"/>
<dbReference type="PANTHER" id="PTHR25465">
    <property type="entry name" value="B-BOX DOMAIN CONTAINING"/>
    <property type="match status" value="1"/>
</dbReference>
<dbReference type="GO" id="GO:0008270">
    <property type="term" value="F:zinc ion binding"/>
    <property type="evidence" value="ECO:0007669"/>
    <property type="project" value="UniProtKB-KW"/>
</dbReference>
<keyword evidence="5" id="KW-0391">Immunity</keyword>
<dbReference type="InterPro" id="IPR013083">
    <property type="entry name" value="Znf_RING/FYVE/PHD"/>
</dbReference>
<dbReference type="Pfam" id="PF15227">
    <property type="entry name" value="zf-C3HC4_4"/>
    <property type="match status" value="1"/>
</dbReference>
<dbReference type="InterPro" id="IPR001870">
    <property type="entry name" value="B30.2/SPRY"/>
</dbReference>
<organism evidence="11 12">
    <name type="scientific">Myripristis murdjan</name>
    <name type="common">pinecone soldierfish</name>
    <dbReference type="NCBI Taxonomy" id="586833"/>
    <lineage>
        <taxon>Eukaryota</taxon>
        <taxon>Metazoa</taxon>
        <taxon>Chordata</taxon>
        <taxon>Craniata</taxon>
        <taxon>Vertebrata</taxon>
        <taxon>Euteleostomi</taxon>
        <taxon>Actinopterygii</taxon>
        <taxon>Neopterygii</taxon>
        <taxon>Teleostei</taxon>
        <taxon>Neoteleostei</taxon>
        <taxon>Acanthomorphata</taxon>
        <taxon>Holocentriformes</taxon>
        <taxon>Holocentridae</taxon>
        <taxon>Myripristis</taxon>
    </lineage>
</organism>
<dbReference type="InterPro" id="IPR003879">
    <property type="entry name" value="Butyrophylin_SPRY"/>
</dbReference>
<evidence type="ECO:0000256" key="2">
    <source>
        <dbReference type="ARBA" id="ARBA00022723"/>
    </source>
</evidence>
<dbReference type="Pfam" id="PF00643">
    <property type="entry name" value="zf-B_box"/>
    <property type="match status" value="1"/>
</dbReference>
<evidence type="ECO:0000259" key="9">
    <source>
        <dbReference type="PROSITE" id="PS50119"/>
    </source>
</evidence>
<dbReference type="SUPFAM" id="SSF57845">
    <property type="entry name" value="B-box zinc-binding domain"/>
    <property type="match status" value="1"/>
</dbReference>
<dbReference type="Gene3D" id="4.10.830.40">
    <property type="match status" value="1"/>
</dbReference>
<evidence type="ECO:0000256" key="1">
    <source>
        <dbReference type="ARBA" id="ARBA00022588"/>
    </source>
</evidence>
<dbReference type="PRINTS" id="PR01407">
    <property type="entry name" value="BUTYPHLNCDUF"/>
</dbReference>
<dbReference type="InterPro" id="IPR017907">
    <property type="entry name" value="Znf_RING_CS"/>
</dbReference>
<evidence type="ECO:0000313" key="11">
    <source>
        <dbReference type="Ensembl" id="ENSMMDP00005046596.1"/>
    </source>
</evidence>
<evidence type="ECO:0000256" key="5">
    <source>
        <dbReference type="ARBA" id="ARBA00022859"/>
    </source>
</evidence>
<dbReference type="GeneID" id="115375488"/>
<dbReference type="InterPro" id="IPR013320">
    <property type="entry name" value="ConA-like_dom_sf"/>
</dbReference>
<dbReference type="CDD" id="cd19756">
    <property type="entry name" value="Bbox2"/>
    <property type="match status" value="1"/>
</dbReference>
<dbReference type="Ensembl" id="ENSMMDT00005047517.1">
    <property type="protein sequence ID" value="ENSMMDP00005046596.1"/>
    <property type="gene ID" value="ENSMMDG00005021283.1"/>
</dbReference>
<evidence type="ECO:0000313" key="12">
    <source>
        <dbReference type="Proteomes" id="UP000472263"/>
    </source>
</evidence>
<dbReference type="PROSITE" id="PS50188">
    <property type="entry name" value="B302_SPRY"/>
    <property type="match status" value="1"/>
</dbReference>
<dbReference type="PROSITE" id="PS00518">
    <property type="entry name" value="ZF_RING_1"/>
    <property type="match status" value="1"/>
</dbReference>
<evidence type="ECO:0000259" key="8">
    <source>
        <dbReference type="PROSITE" id="PS50089"/>
    </source>
</evidence>
<evidence type="ECO:0000259" key="10">
    <source>
        <dbReference type="PROSITE" id="PS50188"/>
    </source>
</evidence>
<dbReference type="InterPro" id="IPR000315">
    <property type="entry name" value="Znf_B-box"/>
</dbReference>
<dbReference type="GO" id="GO:0045087">
    <property type="term" value="P:innate immune response"/>
    <property type="evidence" value="ECO:0007669"/>
    <property type="project" value="UniProtKB-KW"/>
</dbReference>
<keyword evidence="4" id="KW-0862">Zinc</keyword>
<dbReference type="Pfam" id="PF00622">
    <property type="entry name" value="SPRY"/>
    <property type="match status" value="1"/>
</dbReference>
<keyword evidence="1" id="KW-0399">Innate immunity</keyword>
<gene>
    <name evidence="11" type="primary">LOC115375488</name>
</gene>
<dbReference type="PROSITE" id="PS50089">
    <property type="entry name" value="ZF_RING_2"/>
    <property type="match status" value="1"/>
</dbReference>
<dbReference type="InterPro" id="IPR051051">
    <property type="entry name" value="E3_ubiq-ligase_TRIM/RNF"/>
</dbReference>
<dbReference type="CDD" id="cd19802">
    <property type="entry name" value="Bbox1_TRIM8-like"/>
    <property type="match status" value="1"/>
</dbReference>
<keyword evidence="2" id="KW-0479">Metal-binding</keyword>
<dbReference type="SUPFAM" id="SSF57850">
    <property type="entry name" value="RING/U-box"/>
    <property type="match status" value="1"/>
</dbReference>
<reference evidence="11" key="1">
    <citation type="submission" date="2019-06" db="EMBL/GenBank/DDBJ databases">
        <authorList>
            <consortium name="Wellcome Sanger Institute Data Sharing"/>
        </authorList>
    </citation>
    <scope>NUCLEOTIDE SEQUENCE [LARGE SCALE GENOMIC DNA]</scope>
</reference>
<dbReference type="Gene3D" id="2.60.120.920">
    <property type="match status" value="1"/>
</dbReference>
<dbReference type="InterPro" id="IPR006574">
    <property type="entry name" value="PRY"/>
</dbReference>
<name>A0A668ANR9_9TELE</name>
<evidence type="ECO:0000256" key="6">
    <source>
        <dbReference type="PROSITE-ProRule" id="PRU00024"/>
    </source>
</evidence>
<dbReference type="PROSITE" id="PS50119">
    <property type="entry name" value="ZF_BBOX"/>
    <property type="match status" value="1"/>
</dbReference>
<dbReference type="SUPFAM" id="SSF49899">
    <property type="entry name" value="Concanavalin A-like lectins/glucanases"/>
    <property type="match status" value="1"/>
</dbReference>
<feature type="domain" description="B30.2/SPRY" evidence="10">
    <location>
        <begin position="284"/>
        <end position="480"/>
    </location>
</feature>
<feature type="coiled-coil region" evidence="7">
    <location>
        <begin position="200"/>
        <end position="227"/>
    </location>
</feature>
<dbReference type="InterPro" id="IPR001841">
    <property type="entry name" value="Znf_RING"/>
</dbReference>
<dbReference type="InterPro" id="IPR043136">
    <property type="entry name" value="B30.2/SPRY_sf"/>
</dbReference>
<protein>
    <submittedName>
        <fullName evidence="11">E3 ubiquitin-protein ligase TRIM21-like</fullName>
    </submittedName>
</protein>
<dbReference type="RefSeq" id="XP_029930758.1">
    <property type="nucleotide sequence ID" value="XM_030074898.1"/>
</dbReference>
<dbReference type="GeneTree" id="ENSGT00940000165001"/>
<feature type="domain" description="RING-type" evidence="8">
    <location>
        <begin position="15"/>
        <end position="57"/>
    </location>
</feature>
<proteinExistence type="predicted"/>
<reference evidence="11" key="2">
    <citation type="submission" date="2025-08" db="UniProtKB">
        <authorList>
            <consortium name="Ensembl"/>
        </authorList>
    </citation>
    <scope>IDENTIFICATION</scope>
</reference>
<dbReference type="Gene3D" id="3.30.40.10">
    <property type="entry name" value="Zinc/RING finger domain, C3HC4 (zinc finger)"/>
    <property type="match status" value="1"/>
</dbReference>
<dbReference type="PANTHER" id="PTHR25465:SF73">
    <property type="entry name" value="E3 UBIQUITIN_ISG15 LIGASE TRIM25 ISOFORM X1"/>
    <property type="match status" value="1"/>
</dbReference>
<dbReference type="Proteomes" id="UP000472263">
    <property type="component" value="Chromosome 17"/>
</dbReference>
<evidence type="ECO:0000256" key="7">
    <source>
        <dbReference type="SAM" id="Coils"/>
    </source>
</evidence>
<dbReference type="Pfam" id="PF13765">
    <property type="entry name" value="PRY"/>
    <property type="match status" value="1"/>
</dbReference>
<keyword evidence="7" id="KW-0175">Coiled coil</keyword>
<dbReference type="InterPro" id="IPR003877">
    <property type="entry name" value="SPRY_dom"/>
</dbReference>
<evidence type="ECO:0000256" key="4">
    <source>
        <dbReference type="ARBA" id="ARBA00022833"/>
    </source>
</evidence>
<reference evidence="11" key="3">
    <citation type="submission" date="2025-09" db="UniProtKB">
        <authorList>
            <consortium name="Ensembl"/>
        </authorList>
    </citation>
    <scope>IDENTIFICATION</scope>
</reference>
<dbReference type="GO" id="GO:0005737">
    <property type="term" value="C:cytoplasm"/>
    <property type="evidence" value="ECO:0007669"/>
    <property type="project" value="UniProtKB-ARBA"/>
</dbReference>
<dbReference type="SMART" id="SM00184">
    <property type="entry name" value="RING"/>
    <property type="match status" value="1"/>
</dbReference>
<evidence type="ECO:0000256" key="3">
    <source>
        <dbReference type="ARBA" id="ARBA00022771"/>
    </source>
</evidence>
<keyword evidence="12" id="KW-1185">Reference proteome</keyword>
<dbReference type="AlphaFoldDB" id="A0A668ANR9"/>
<accession>A0A668ANR9</accession>
<sequence>MANEEKAELEVLLTCPVCRDIFREPRQLPCGHSMCMECLEGMIDHSSDVPFRCPDCRAYFGKIIGVQKSFALASIAEDYRENKKQRQAKQTESVHCDYCPERTKLAVKTCLKCEVSLCQEHLKDHLELAVFTGHPLVAPLGDLQKRKCPQHEDEVLRYYCNTSRRYICNICALESKQLNVAAEASSILGRKLTDYMEQRFKFLERKIDESQDSIRKLQDDIQREKQKVNPGDSCLNSVTVVLLCLWFIVLYYAYSYSVENQTLTEALDKQETRVHHIYSSIADLLVGYPPLKDGRDEETEDPGTYTLDLDTASPFLGFSPDLRSVERVRHKLDYPSQKSRFDEAPQVLSTSCFTSGTHMWQVEAEGSWDIAVSYKSIERKAKDQSVFGKNAQSWSLSHDDEGQLFAYHNKTQEVLPAALQDNQIQVIVDIDKGIITFATIGRLGTDDLHEFQAKLTEPVCLGLGLYRVDPPSKASIVKVH</sequence>
<dbReference type="SMART" id="SM00589">
    <property type="entry name" value="PRY"/>
    <property type="match status" value="1"/>
</dbReference>
<feature type="domain" description="B box-type" evidence="9">
    <location>
        <begin position="143"/>
        <end position="177"/>
    </location>
</feature>
<keyword evidence="3 6" id="KW-0863">Zinc-finger</keyword>
<dbReference type="OrthoDB" id="6105938at2759"/>
<dbReference type="Gene3D" id="3.30.160.60">
    <property type="entry name" value="Classic Zinc Finger"/>
    <property type="match status" value="1"/>
</dbReference>